<sequence>MAPSRVAWQTGPPSILLSQASRWAGHACATVDIHQATAAHVWKPSSPYLLQIDGSRCQQRSERVIYRWPSGEAVCGPEIPAVSLDHSQTSLTPTRCCQQTKKLV</sequence>
<keyword evidence="2" id="KW-1185">Reference proteome</keyword>
<evidence type="ECO:0000313" key="1">
    <source>
        <dbReference type="EMBL" id="KAG7511438.1"/>
    </source>
</evidence>
<dbReference type="Proteomes" id="UP000693946">
    <property type="component" value="Linkage Group LG15"/>
</dbReference>
<gene>
    <name evidence="1" type="ORF">JOB18_000094</name>
</gene>
<dbReference type="AlphaFoldDB" id="A0AAV6S3I8"/>
<proteinExistence type="predicted"/>
<protein>
    <submittedName>
        <fullName evidence="1">Uncharacterized protein</fullName>
    </submittedName>
</protein>
<dbReference type="EMBL" id="JAGKHQ010000007">
    <property type="protein sequence ID" value="KAG7511438.1"/>
    <property type="molecule type" value="Genomic_DNA"/>
</dbReference>
<name>A0AAV6S3I8_SOLSE</name>
<organism evidence="1 2">
    <name type="scientific">Solea senegalensis</name>
    <name type="common">Senegalese sole</name>
    <dbReference type="NCBI Taxonomy" id="28829"/>
    <lineage>
        <taxon>Eukaryota</taxon>
        <taxon>Metazoa</taxon>
        <taxon>Chordata</taxon>
        <taxon>Craniata</taxon>
        <taxon>Vertebrata</taxon>
        <taxon>Euteleostomi</taxon>
        <taxon>Actinopterygii</taxon>
        <taxon>Neopterygii</taxon>
        <taxon>Teleostei</taxon>
        <taxon>Neoteleostei</taxon>
        <taxon>Acanthomorphata</taxon>
        <taxon>Carangaria</taxon>
        <taxon>Pleuronectiformes</taxon>
        <taxon>Pleuronectoidei</taxon>
        <taxon>Soleidae</taxon>
        <taxon>Solea</taxon>
    </lineage>
</organism>
<evidence type="ECO:0000313" key="2">
    <source>
        <dbReference type="Proteomes" id="UP000693946"/>
    </source>
</evidence>
<accession>A0AAV6S3I8</accession>
<reference evidence="1 2" key="1">
    <citation type="journal article" date="2021" name="Sci. Rep.">
        <title>Chromosome anchoring in Senegalese sole (Solea senegalensis) reveals sex-associated markers and genome rearrangements in flatfish.</title>
        <authorList>
            <person name="Guerrero-Cozar I."/>
            <person name="Gomez-Garrido J."/>
            <person name="Berbel C."/>
            <person name="Martinez-Blanch J.F."/>
            <person name="Alioto T."/>
            <person name="Claros M.G."/>
            <person name="Gagnaire P.A."/>
            <person name="Manchado M."/>
        </authorList>
    </citation>
    <scope>NUCLEOTIDE SEQUENCE [LARGE SCALE GENOMIC DNA]</scope>
    <source>
        <strain evidence="1">Sse05_10M</strain>
    </source>
</reference>
<comment type="caution">
    <text evidence="1">The sequence shown here is derived from an EMBL/GenBank/DDBJ whole genome shotgun (WGS) entry which is preliminary data.</text>
</comment>